<feature type="transmembrane region" description="Helical" evidence="2">
    <location>
        <begin position="98"/>
        <end position="122"/>
    </location>
</feature>
<feature type="transmembrane region" description="Helical" evidence="2">
    <location>
        <begin position="71"/>
        <end position="92"/>
    </location>
</feature>
<evidence type="ECO:0000256" key="2">
    <source>
        <dbReference type="SAM" id="Phobius"/>
    </source>
</evidence>
<reference evidence="3 4" key="1">
    <citation type="submission" date="2018-03" db="EMBL/GenBank/DDBJ databases">
        <title>Genomic Encyclopedia of Archaeal and Bacterial Type Strains, Phase II (KMG-II): from individual species to whole genera.</title>
        <authorList>
            <person name="Goeker M."/>
        </authorList>
    </citation>
    <scope>NUCLEOTIDE SEQUENCE [LARGE SCALE GENOMIC DNA]</scope>
    <source>
        <strain evidence="3 4">DSM 45601</strain>
    </source>
</reference>
<keyword evidence="2" id="KW-1133">Transmembrane helix</keyword>
<dbReference type="AlphaFoldDB" id="A0A2T0QE97"/>
<evidence type="ECO:0008006" key="5">
    <source>
        <dbReference type="Google" id="ProtNLM"/>
    </source>
</evidence>
<keyword evidence="2" id="KW-0472">Membrane</keyword>
<feature type="transmembrane region" description="Helical" evidence="2">
    <location>
        <begin position="134"/>
        <end position="155"/>
    </location>
</feature>
<dbReference type="OrthoDB" id="8579878at2"/>
<name>A0A2T0QE97_9ACTN</name>
<feature type="transmembrane region" description="Helical" evidence="2">
    <location>
        <begin position="9"/>
        <end position="29"/>
    </location>
</feature>
<comment type="caution">
    <text evidence="3">The sequence shown here is derived from an EMBL/GenBank/DDBJ whole genome shotgun (WGS) entry which is preliminary data.</text>
</comment>
<dbReference type="SUPFAM" id="SSF103473">
    <property type="entry name" value="MFS general substrate transporter"/>
    <property type="match status" value="1"/>
</dbReference>
<feature type="transmembrane region" description="Helical" evidence="2">
    <location>
        <begin position="222"/>
        <end position="239"/>
    </location>
</feature>
<feature type="transmembrane region" description="Helical" evidence="2">
    <location>
        <begin position="161"/>
        <end position="181"/>
    </location>
</feature>
<evidence type="ECO:0000256" key="1">
    <source>
        <dbReference type="SAM" id="MobiDB-lite"/>
    </source>
</evidence>
<dbReference type="Gene3D" id="1.20.1250.20">
    <property type="entry name" value="MFS general substrate transporter like domains"/>
    <property type="match status" value="2"/>
</dbReference>
<sequence length="425" mass="42918">MSTRATRHVYLAVIVLHLVADVALSPFYPQLFERLFGITDLNATGVFIWVCRLTAVAALPLWGLAARRVPVGWLVVAGLAASAVLSFALGFAPTFTAFTVLSAALVFTTMALVLAYPAFMSLGAEHDRIRDVRSYAYVINIGTVAATLIGAGVMALPEVRWGISAFALVDIVLAAACYRVLLRSRRGAGAAGRPDGAAGTAAATGEAPVGARAGSAGGAGSAGTLVRAVALLAVLVLVSEVGRQVVRPFFTAYAEAGGAGPLAAAVLYLLPQLVAVAVLPSVVRVHRLLGGWLLPLSCAACAAGLLMQLPAAEPGPLLVAGRILFGAGLGFGHIALDLRVFEAVGTRGPAFAAVGTGRTVGTLVSPVLATPLAGADLAAPLAAGAGLFAALTLLAPLALLRPSARPPAAPAAGPPVKESDDVRVG</sequence>
<feature type="transmembrane region" description="Helical" evidence="2">
    <location>
        <begin position="259"/>
        <end position="279"/>
    </location>
</feature>
<feature type="transmembrane region" description="Helical" evidence="2">
    <location>
        <begin position="381"/>
        <end position="400"/>
    </location>
</feature>
<gene>
    <name evidence="3" type="ORF">CLV72_101774</name>
</gene>
<dbReference type="RefSeq" id="WP_106239235.1">
    <property type="nucleotide sequence ID" value="NZ_PVZC01000001.1"/>
</dbReference>
<accession>A0A2T0QE97</accession>
<keyword evidence="2" id="KW-0812">Transmembrane</keyword>
<protein>
    <recommendedName>
        <fullName evidence="5">MFS transporter</fullName>
    </recommendedName>
</protein>
<dbReference type="InterPro" id="IPR036259">
    <property type="entry name" value="MFS_trans_sf"/>
</dbReference>
<evidence type="ECO:0000313" key="3">
    <source>
        <dbReference type="EMBL" id="PRY02173.1"/>
    </source>
</evidence>
<dbReference type="Proteomes" id="UP000237846">
    <property type="component" value="Unassembled WGS sequence"/>
</dbReference>
<feature type="transmembrane region" description="Helical" evidence="2">
    <location>
        <begin position="291"/>
        <end position="311"/>
    </location>
</feature>
<proteinExistence type="predicted"/>
<feature type="region of interest" description="Disordered" evidence="1">
    <location>
        <begin position="405"/>
        <end position="425"/>
    </location>
</feature>
<organism evidence="3 4">
    <name type="scientific">Allonocardiopsis opalescens</name>
    <dbReference type="NCBI Taxonomy" id="1144618"/>
    <lineage>
        <taxon>Bacteria</taxon>
        <taxon>Bacillati</taxon>
        <taxon>Actinomycetota</taxon>
        <taxon>Actinomycetes</taxon>
        <taxon>Streptosporangiales</taxon>
        <taxon>Allonocardiopsis</taxon>
    </lineage>
</organism>
<keyword evidence="4" id="KW-1185">Reference proteome</keyword>
<feature type="transmembrane region" description="Helical" evidence="2">
    <location>
        <begin position="41"/>
        <end position="64"/>
    </location>
</feature>
<dbReference type="EMBL" id="PVZC01000001">
    <property type="protein sequence ID" value="PRY02173.1"/>
    <property type="molecule type" value="Genomic_DNA"/>
</dbReference>
<evidence type="ECO:0000313" key="4">
    <source>
        <dbReference type="Proteomes" id="UP000237846"/>
    </source>
</evidence>